<protein>
    <submittedName>
        <fullName evidence="2">Uncharacterized protein</fullName>
    </submittedName>
</protein>
<dbReference type="AlphaFoldDB" id="A0A0U1LY83"/>
<evidence type="ECO:0000313" key="2">
    <source>
        <dbReference type="EMBL" id="CRG88102.1"/>
    </source>
</evidence>
<proteinExistence type="predicted"/>
<accession>A0A0U1LY83</accession>
<dbReference type="PANTHER" id="PTHR34129">
    <property type="entry name" value="BLR1139 PROTEIN"/>
    <property type="match status" value="1"/>
</dbReference>
<reference evidence="2 3" key="1">
    <citation type="submission" date="2015-04" db="EMBL/GenBank/DDBJ databases">
        <authorList>
            <person name="Syromyatnikov M.Y."/>
            <person name="Popov V.N."/>
        </authorList>
    </citation>
    <scope>NUCLEOTIDE SEQUENCE [LARGE SCALE GENOMIC DNA]</scope>
    <source>
        <strain evidence="2">WF-38-12</strain>
    </source>
</reference>
<feature type="region of interest" description="Disordered" evidence="1">
    <location>
        <begin position="129"/>
        <end position="152"/>
    </location>
</feature>
<gene>
    <name evidence="2" type="ORF">PISL3812_05129</name>
</gene>
<dbReference type="Pfam" id="PF06108">
    <property type="entry name" value="DUF952"/>
    <property type="match status" value="1"/>
</dbReference>
<dbReference type="PANTHER" id="PTHR34129:SF1">
    <property type="entry name" value="DUF952 DOMAIN-CONTAINING PROTEIN"/>
    <property type="match status" value="1"/>
</dbReference>
<evidence type="ECO:0000313" key="3">
    <source>
        <dbReference type="Proteomes" id="UP000054383"/>
    </source>
</evidence>
<dbReference type="STRING" id="28573.A0A0U1LY83"/>
<sequence length="401" mass="44906">MTASTPRYVYKLVPSDAPIPEPLPDKLPVSNLDQQSGFIHLSTALQVPNTLKFFFKDEPLVYVLRIEYEKVEPEIRWESPDGKVCGLRGGEGMFPCLPLDRSWPGEKCDRCAVYNYACSASMTASQDKQLQKQQNATPHMAPLPQSVESLSTGSSVCDSQKFNYKLPGEQAIDKPSWPKCAPYFSSLIKSSWDFFGWPKLPETDSTGTGIMDITTVEANRLYLTLEARRWAINICRRYQSFIQECTGWGLGVEEARVYASQRLAYEARKDGAKWVILDDMEATELVLRLESMLTVALRWQSLMDAVGVPEVLLIQYVNGEQKSWRDLLLPDVTSVSDEDWPSLLQALLSPALGLKEACLKLSGVIDMIECLGGLELSDLRIYLATSIRKRVQGALGTGSWE</sequence>
<dbReference type="InterPro" id="IPR009297">
    <property type="entry name" value="DUF952"/>
</dbReference>
<dbReference type="Gene3D" id="3.20.170.20">
    <property type="entry name" value="Protein of unknown function DUF952"/>
    <property type="match status" value="1"/>
</dbReference>
<dbReference type="EMBL" id="CVMT01000004">
    <property type="protein sequence ID" value="CRG88102.1"/>
    <property type="molecule type" value="Genomic_DNA"/>
</dbReference>
<dbReference type="Proteomes" id="UP000054383">
    <property type="component" value="Unassembled WGS sequence"/>
</dbReference>
<dbReference type="OrthoDB" id="3335358at2759"/>
<name>A0A0U1LY83_TALIS</name>
<dbReference type="OMA" id="RWAINIC"/>
<keyword evidence="3" id="KW-1185">Reference proteome</keyword>
<dbReference type="SUPFAM" id="SSF56399">
    <property type="entry name" value="ADP-ribosylation"/>
    <property type="match status" value="1"/>
</dbReference>
<organism evidence="2 3">
    <name type="scientific">Talaromyces islandicus</name>
    <name type="common">Penicillium islandicum</name>
    <dbReference type="NCBI Taxonomy" id="28573"/>
    <lineage>
        <taxon>Eukaryota</taxon>
        <taxon>Fungi</taxon>
        <taxon>Dikarya</taxon>
        <taxon>Ascomycota</taxon>
        <taxon>Pezizomycotina</taxon>
        <taxon>Eurotiomycetes</taxon>
        <taxon>Eurotiomycetidae</taxon>
        <taxon>Eurotiales</taxon>
        <taxon>Trichocomaceae</taxon>
        <taxon>Talaromyces</taxon>
        <taxon>Talaromyces sect. Islandici</taxon>
    </lineage>
</organism>
<evidence type="ECO:0000256" key="1">
    <source>
        <dbReference type="SAM" id="MobiDB-lite"/>
    </source>
</evidence>